<keyword evidence="2 11" id="KW-0732">Signal</keyword>
<dbReference type="AlphaFoldDB" id="A0A418ZRG0"/>
<sequence>MTRILPALRLLCHAVLAVVLLGSAASAAPFAAYVMDARTGQPIYRQNADTRLHPASLTKMMTLYMAFHAIERGQVRLDSRFTISSHAANQPPSKLGLRAGQQIELRYLIRAAAIKSANDAATAIGEGLAGSEEAFTRQMTQMAQAIGMNNTQFRNAHGLTQQGHYSTAHDMSILGRHLFYDFPQYYNLFSRRSADAGIAQVASTNRRFLDAYQGADGIKTGYTRAAGFNLTASAQRGNKRLIATVFGGTSTAHRNQVMAELLDSSFPRIPDRVREVRPQRPRMLVQATTRRAQVEPSPAATAPEPQRLVLQASPPPSTRPAAASSLLATP</sequence>
<feature type="active site" evidence="7">
    <location>
        <position position="116"/>
    </location>
</feature>
<gene>
    <name evidence="13" type="ORF">D3P06_14835</name>
</gene>
<evidence type="ECO:0000256" key="9">
    <source>
        <dbReference type="RuleBase" id="RU004016"/>
    </source>
</evidence>
<dbReference type="PANTHER" id="PTHR21581">
    <property type="entry name" value="D-ALANYL-D-ALANINE CARBOXYPEPTIDASE"/>
    <property type="match status" value="1"/>
</dbReference>
<dbReference type="Gene3D" id="3.40.710.10">
    <property type="entry name" value="DD-peptidase/beta-lactamase superfamily"/>
    <property type="match status" value="1"/>
</dbReference>
<evidence type="ECO:0000313" key="13">
    <source>
        <dbReference type="EMBL" id="RJK99231.1"/>
    </source>
</evidence>
<keyword evidence="13" id="KW-0645">Protease</keyword>
<dbReference type="GO" id="GO:0009002">
    <property type="term" value="F:serine-type D-Ala-D-Ala carboxypeptidase activity"/>
    <property type="evidence" value="ECO:0007669"/>
    <property type="project" value="InterPro"/>
</dbReference>
<evidence type="ECO:0000256" key="10">
    <source>
        <dbReference type="SAM" id="MobiDB-lite"/>
    </source>
</evidence>
<dbReference type="GO" id="GO:0008360">
    <property type="term" value="P:regulation of cell shape"/>
    <property type="evidence" value="ECO:0007669"/>
    <property type="project" value="UniProtKB-KW"/>
</dbReference>
<keyword evidence="14" id="KW-1185">Reference proteome</keyword>
<feature type="chain" id="PRO_5019194165" evidence="11">
    <location>
        <begin position="28"/>
        <end position="330"/>
    </location>
</feature>
<evidence type="ECO:0000256" key="5">
    <source>
        <dbReference type="ARBA" id="ARBA00022984"/>
    </source>
</evidence>
<dbReference type="PRINTS" id="PR00725">
    <property type="entry name" value="DADACBPTASE1"/>
</dbReference>
<proteinExistence type="inferred from homology"/>
<keyword evidence="3" id="KW-0378">Hydrolase</keyword>
<feature type="active site" description="Proton acceptor" evidence="7">
    <location>
        <position position="59"/>
    </location>
</feature>
<evidence type="ECO:0000256" key="1">
    <source>
        <dbReference type="ARBA" id="ARBA00007164"/>
    </source>
</evidence>
<feature type="signal peptide" evidence="11">
    <location>
        <begin position="1"/>
        <end position="27"/>
    </location>
</feature>
<keyword evidence="4" id="KW-0133">Cell shape</keyword>
<reference evidence="13 14" key="1">
    <citation type="submission" date="2018-09" db="EMBL/GenBank/DDBJ databases">
        <title>Paracoccus onubensis nov. sp. a moderate halophilic bacterium isolated from Gruta de las Maravillas (Aracena, Spain).</title>
        <authorList>
            <person name="Jurado V."/>
            <person name="Gutierrez-Patricio S."/>
            <person name="Gonzalez-Pimentel J.L."/>
            <person name="Laiz L."/>
            <person name="Saiz-Jimenez C."/>
        </authorList>
    </citation>
    <scope>NUCLEOTIDE SEQUENCE [LARGE SCALE GENOMIC DNA]</scope>
    <source>
        <strain evidence="13 14">DSM 19484</strain>
    </source>
</reference>
<evidence type="ECO:0000256" key="11">
    <source>
        <dbReference type="SAM" id="SignalP"/>
    </source>
</evidence>
<evidence type="ECO:0000256" key="3">
    <source>
        <dbReference type="ARBA" id="ARBA00022801"/>
    </source>
</evidence>
<keyword evidence="13" id="KW-0121">Carboxypeptidase</keyword>
<accession>A0A418ZRG0</accession>
<dbReference type="GO" id="GO:0071555">
    <property type="term" value="P:cell wall organization"/>
    <property type="evidence" value="ECO:0007669"/>
    <property type="project" value="UniProtKB-KW"/>
</dbReference>
<feature type="binding site" evidence="8">
    <location>
        <position position="219"/>
    </location>
    <ligand>
        <name>substrate</name>
    </ligand>
</feature>
<dbReference type="InterPro" id="IPR001967">
    <property type="entry name" value="Peptidase_S11_N"/>
</dbReference>
<dbReference type="GO" id="GO:0006508">
    <property type="term" value="P:proteolysis"/>
    <property type="evidence" value="ECO:0007669"/>
    <property type="project" value="InterPro"/>
</dbReference>
<feature type="domain" description="Peptidase S11 D-alanyl-D-alanine carboxypeptidase A N-terminal" evidence="12">
    <location>
        <begin position="31"/>
        <end position="248"/>
    </location>
</feature>
<evidence type="ECO:0000256" key="6">
    <source>
        <dbReference type="ARBA" id="ARBA00023316"/>
    </source>
</evidence>
<dbReference type="InterPro" id="IPR018044">
    <property type="entry name" value="Peptidase_S11"/>
</dbReference>
<dbReference type="EMBL" id="QZEV01000097">
    <property type="protein sequence ID" value="RJK99231.1"/>
    <property type="molecule type" value="Genomic_DNA"/>
</dbReference>
<comment type="similarity">
    <text evidence="1 9">Belongs to the peptidase S11 family.</text>
</comment>
<evidence type="ECO:0000313" key="14">
    <source>
        <dbReference type="Proteomes" id="UP000285530"/>
    </source>
</evidence>
<dbReference type="InterPro" id="IPR012338">
    <property type="entry name" value="Beta-lactam/transpept-like"/>
</dbReference>
<dbReference type="GO" id="GO:0009252">
    <property type="term" value="P:peptidoglycan biosynthetic process"/>
    <property type="evidence" value="ECO:0007669"/>
    <property type="project" value="UniProtKB-KW"/>
</dbReference>
<keyword evidence="5" id="KW-0573">Peptidoglycan synthesis</keyword>
<dbReference type="OrthoDB" id="9795979at2"/>
<organism evidence="13 14">
    <name type="scientific">Paracoccus aestuarii</name>
    <dbReference type="NCBI Taxonomy" id="453842"/>
    <lineage>
        <taxon>Bacteria</taxon>
        <taxon>Pseudomonadati</taxon>
        <taxon>Pseudomonadota</taxon>
        <taxon>Alphaproteobacteria</taxon>
        <taxon>Rhodobacterales</taxon>
        <taxon>Paracoccaceae</taxon>
        <taxon>Paracoccus</taxon>
    </lineage>
</organism>
<evidence type="ECO:0000256" key="4">
    <source>
        <dbReference type="ARBA" id="ARBA00022960"/>
    </source>
</evidence>
<evidence type="ECO:0000256" key="7">
    <source>
        <dbReference type="PIRSR" id="PIRSR618044-1"/>
    </source>
</evidence>
<dbReference type="Pfam" id="PF00768">
    <property type="entry name" value="Peptidase_S11"/>
    <property type="match status" value="1"/>
</dbReference>
<feature type="region of interest" description="Disordered" evidence="10">
    <location>
        <begin position="288"/>
        <end position="330"/>
    </location>
</feature>
<feature type="active site" description="Acyl-ester intermediate" evidence="7">
    <location>
        <position position="56"/>
    </location>
</feature>
<protein>
    <submittedName>
        <fullName evidence="13">D-alanyl-D-alanine carboxypeptidase</fullName>
    </submittedName>
</protein>
<dbReference type="SUPFAM" id="SSF56601">
    <property type="entry name" value="beta-lactamase/transpeptidase-like"/>
    <property type="match status" value="1"/>
</dbReference>
<dbReference type="PANTHER" id="PTHR21581:SF6">
    <property type="entry name" value="TRAFFICKING PROTEIN PARTICLE COMPLEX SUBUNIT 12"/>
    <property type="match status" value="1"/>
</dbReference>
<evidence type="ECO:0000256" key="2">
    <source>
        <dbReference type="ARBA" id="ARBA00022729"/>
    </source>
</evidence>
<evidence type="ECO:0000256" key="8">
    <source>
        <dbReference type="PIRSR" id="PIRSR618044-2"/>
    </source>
</evidence>
<dbReference type="Proteomes" id="UP000285530">
    <property type="component" value="Unassembled WGS sequence"/>
</dbReference>
<keyword evidence="6" id="KW-0961">Cell wall biogenesis/degradation</keyword>
<feature type="compositionally biased region" description="Low complexity" evidence="10">
    <location>
        <begin position="319"/>
        <end position="330"/>
    </location>
</feature>
<name>A0A418ZRG0_9RHOB</name>
<comment type="caution">
    <text evidence="13">The sequence shown here is derived from an EMBL/GenBank/DDBJ whole genome shotgun (WGS) entry which is preliminary data.</text>
</comment>
<feature type="non-terminal residue" evidence="13">
    <location>
        <position position="330"/>
    </location>
</feature>
<evidence type="ECO:0000259" key="12">
    <source>
        <dbReference type="Pfam" id="PF00768"/>
    </source>
</evidence>